<name>G4QNI5_GLANF</name>
<dbReference type="Gene3D" id="1.10.443.10">
    <property type="entry name" value="Intergrase catalytic core"/>
    <property type="match status" value="1"/>
</dbReference>
<dbReference type="GO" id="GO:0006310">
    <property type="term" value="P:DNA recombination"/>
    <property type="evidence" value="ECO:0007669"/>
    <property type="project" value="InterPro"/>
</dbReference>
<dbReference type="STRING" id="1085623.GNIT_3695"/>
<evidence type="ECO:0000313" key="2">
    <source>
        <dbReference type="Proteomes" id="UP000009282"/>
    </source>
</evidence>
<dbReference type="GO" id="GO:0015074">
    <property type="term" value="P:DNA integration"/>
    <property type="evidence" value="ECO:0007669"/>
    <property type="project" value="InterPro"/>
</dbReference>
<dbReference type="GO" id="GO:0003677">
    <property type="term" value="F:DNA binding"/>
    <property type="evidence" value="ECO:0007669"/>
    <property type="project" value="InterPro"/>
</dbReference>
<dbReference type="InterPro" id="IPR013762">
    <property type="entry name" value="Integrase-like_cat_sf"/>
</dbReference>
<evidence type="ECO:0000313" key="1">
    <source>
        <dbReference type="EMBL" id="AEP31789.1"/>
    </source>
</evidence>
<dbReference type="HOGENOM" id="CLU_1882801_0_0_6"/>
<dbReference type="eggNOG" id="COG4974">
    <property type="taxonomic scope" value="Bacteria"/>
</dbReference>
<protein>
    <submittedName>
        <fullName evidence="1">Integrase</fullName>
    </submittedName>
</protein>
<dbReference type="KEGG" id="gni:GNIT_3695"/>
<accession>G4QNI5</accession>
<dbReference type="EMBL" id="CP003060">
    <property type="protein sequence ID" value="AEP31789.1"/>
    <property type="molecule type" value="Genomic_DNA"/>
</dbReference>
<organism evidence="1 2">
    <name type="scientific">Glaciecola nitratireducens (strain JCM 12485 / KCTC 12276 / FR1064)</name>
    <dbReference type="NCBI Taxonomy" id="1085623"/>
    <lineage>
        <taxon>Bacteria</taxon>
        <taxon>Pseudomonadati</taxon>
        <taxon>Pseudomonadota</taxon>
        <taxon>Gammaproteobacteria</taxon>
        <taxon>Alteromonadales</taxon>
        <taxon>Alteromonadaceae</taxon>
        <taxon>Brumicola</taxon>
    </lineage>
</organism>
<keyword evidence="2" id="KW-1185">Reference proteome</keyword>
<sequence length="135" mass="15073">MIFISKTFVFGIGKGDRHRIVTLAEELMSPLRSQNQLINHYPSLDCGNSTYDGVYVPLGLRNKSPNSRFTIGWHYLFPSKTLSVDSESKFISGQHIDESSLRKATTAAQIAAKIDKKIGQHLNTLVCDSSSTKWL</sequence>
<dbReference type="AlphaFoldDB" id="G4QNI5"/>
<dbReference type="Proteomes" id="UP000009282">
    <property type="component" value="Chromosome"/>
</dbReference>
<gene>
    <name evidence="1" type="ordered locus">GNIT_3695</name>
</gene>
<proteinExistence type="predicted"/>
<reference evidence="1 2" key="1">
    <citation type="journal article" date="2011" name="J. Bacteriol.">
        <title>Complete genome sequence of seawater bacterium Glaciecola nitratireducens FR1064T.</title>
        <authorList>
            <person name="Bian F."/>
            <person name="Qin Q.L."/>
            <person name="Xie B.B."/>
            <person name="Shu Y.L."/>
            <person name="Zhang X.Y."/>
            <person name="Yu Y."/>
            <person name="Chen B."/>
            <person name="Chen X.L."/>
            <person name="Zhou B.C."/>
            <person name="Zhang Y.Z."/>
        </authorList>
    </citation>
    <scope>NUCLEOTIDE SEQUENCE [LARGE SCALE GENOMIC DNA]</scope>
    <source>
        <strain evidence="2">JCM 12485 / KCTC 12276 / FR1064</strain>
    </source>
</reference>